<dbReference type="STRING" id="3916.A0A1S3W0G6"/>
<dbReference type="KEGG" id="vra:106780389"/>
<dbReference type="Proteomes" id="UP000087766">
    <property type="component" value="Chromosome 2"/>
</dbReference>
<proteinExistence type="predicted"/>
<name>A0A1S3W0G6_VIGRR</name>
<dbReference type="OrthoDB" id="128382at2759"/>
<gene>
    <name evidence="2" type="primary">LOC106780389</name>
</gene>
<dbReference type="AlphaFoldDB" id="A0A1S3W0G6"/>
<reference evidence="2" key="2">
    <citation type="submission" date="2025-08" db="UniProtKB">
        <authorList>
            <consortium name="RefSeq"/>
        </authorList>
    </citation>
    <scope>IDENTIFICATION</scope>
    <source>
        <tissue evidence="2">Leaf</tissue>
    </source>
</reference>
<keyword evidence="1" id="KW-1185">Reference proteome</keyword>
<evidence type="ECO:0000313" key="1">
    <source>
        <dbReference type="Proteomes" id="UP000087766"/>
    </source>
</evidence>
<dbReference type="RefSeq" id="XP_014524163.1">
    <property type="nucleotide sequence ID" value="XM_014668677.1"/>
</dbReference>
<dbReference type="GeneID" id="106780389"/>
<dbReference type="PANTHER" id="PTHR11439">
    <property type="entry name" value="GAG-POL-RELATED RETROTRANSPOSON"/>
    <property type="match status" value="1"/>
</dbReference>
<evidence type="ECO:0000313" key="2">
    <source>
        <dbReference type="RefSeq" id="XP_014524163.1"/>
    </source>
</evidence>
<accession>A0A1S3W0G6</accession>
<dbReference type="PANTHER" id="PTHR11439:SF486">
    <property type="entry name" value="RLK (RECEPTOR-LIKE KINASE) PROTEIN, PUTATIVE-RELATED"/>
    <property type="match status" value="1"/>
</dbReference>
<organism evidence="1 2">
    <name type="scientific">Vigna radiata var. radiata</name>
    <name type="common">Mung bean</name>
    <name type="synonym">Phaseolus aureus</name>
    <dbReference type="NCBI Taxonomy" id="3916"/>
    <lineage>
        <taxon>Eukaryota</taxon>
        <taxon>Viridiplantae</taxon>
        <taxon>Streptophyta</taxon>
        <taxon>Embryophyta</taxon>
        <taxon>Tracheophyta</taxon>
        <taxon>Spermatophyta</taxon>
        <taxon>Magnoliopsida</taxon>
        <taxon>eudicotyledons</taxon>
        <taxon>Gunneridae</taxon>
        <taxon>Pentapetalae</taxon>
        <taxon>rosids</taxon>
        <taxon>fabids</taxon>
        <taxon>Fabales</taxon>
        <taxon>Fabaceae</taxon>
        <taxon>Papilionoideae</taxon>
        <taxon>50 kb inversion clade</taxon>
        <taxon>NPAAA clade</taxon>
        <taxon>indigoferoid/millettioid clade</taxon>
        <taxon>Phaseoleae</taxon>
        <taxon>Vigna</taxon>
    </lineage>
</organism>
<reference evidence="1" key="1">
    <citation type="journal article" date="2014" name="Nat. Commun.">
        <title>Genome sequence of mungbean and insights into evolution within Vigna species.</title>
        <authorList>
            <person name="Kang Y.J."/>
            <person name="Kim S.K."/>
            <person name="Kim M.Y."/>
            <person name="Lestari P."/>
            <person name="Kim K.H."/>
            <person name="Ha B.K."/>
            <person name="Jun T.H."/>
            <person name="Hwang W.J."/>
            <person name="Lee T."/>
            <person name="Lee J."/>
            <person name="Shim S."/>
            <person name="Yoon M.Y."/>
            <person name="Jang Y.E."/>
            <person name="Han K.S."/>
            <person name="Taeprayoon P."/>
            <person name="Yoon N."/>
            <person name="Somta P."/>
            <person name="Tanya P."/>
            <person name="Kim K.S."/>
            <person name="Gwag J.G."/>
            <person name="Moon J.K."/>
            <person name="Lee Y.H."/>
            <person name="Park B.S."/>
            <person name="Bombarely A."/>
            <person name="Doyle J.J."/>
            <person name="Jackson S.A."/>
            <person name="Schafleitner R."/>
            <person name="Srinives P."/>
            <person name="Varshney R.K."/>
            <person name="Lee S.H."/>
        </authorList>
    </citation>
    <scope>NUCLEOTIDE SEQUENCE [LARGE SCALE GENOMIC DNA]</scope>
    <source>
        <strain evidence="1">cv. VC1973A</strain>
    </source>
</reference>
<protein>
    <submittedName>
        <fullName evidence="2">Uncharacterized protein LOC106780389</fullName>
    </submittedName>
</protein>
<sequence length="169" mass="19364">MDLLKETCMINCKPIDTPMDPNHKLYSRTTEAEVDQTRYQKLVGKLIYLAHTRLDIGFTVIMVSCFMNNPSKTHMEAVMRILSYLKSASGLGLLFRKSHRRGLEVFKDANWDGSQVDRKSTSSMCTFVWGNLVLGGARSKPSLLEVVQKQNSDLLRMVYVRDYGFVDFR</sequence>